<name>A0ACB8EHC2_9SAUR</name>
<evidence type="ECO:0000313" key="2">
    <source>
        <dbReference type="Proteomes" id="UP000827872"/>
    </source>
</evidence>
<keyword evidence="2" id="KW-1185">Reference proteome</keyword>
<dbReference type="Proteomes" id="UP000827872">
    <property type="component" value="Linkage Group LG03"/>
</dbReference>
<comment type="caution">
    <text evidence="1">The sequence shown here is derived from an EMBL/GenBank/DDBJ whole genome shotgun (WGS) entry which is preliminary data.</text>
</comment>
<proteinExistence type="predicted"/>
<evidence type="ECO:0000313" key="1">
    <source>
        <dbReference type="EMBL" id="KAH7992086.1"/>
    </source>
</evidence>
<dbReference type="EMBL" id="CM037616">
    <property type="protein sequence ID" value="KAH7992086.1"/>
    <property type="molecule type" value="Genomic_DNA"/>
</dbReference>
<organism evidence="1 2">
    <name type="scientific">Sphaerodactylus townsendi</name>
    <dbReference type="NCBI Taxonomy" id="933632"/>
    <lineage>
        <taxon>Eukaryota</taxon>
        <taxon>Metazoa</taxon>
        <taxon>Chordata</taxon>
        <taxon>Craniata</taxon>
        <taxon>Vertebrata</taxon>
        <taxon>Euteleostomi</taxon>
        <taxon>Lepidosauria</taxon>
        <taxon>Squamata</taxon>
        <taxon>Bifurcata</taxon>
        <taxon>Gekkota</taxon>
        <taxon>Sphaerodactylidae</taxon>
        <taxon>Sphaerodactylus</taxon>
    </lineage>
</organism>
<reference evidence="1" key="1">
    <citation type="submission" date="2021-08" db="EMBL/GenBank/DDBJ databases">
        <title>The first chromosome-level gecko genome reveals the dynamic sex chromosomes of Neotropical dwarf geckos (Sphaerodactylidae: Sphaerodactylus).</title>
        <authorList>
            <person name="Pinto B.J."/>
            <person name="Keating S.E."/>
            <person name="Gamble T."/>
        </authorList>
    </citation>
    <scope>NUCLEOTIDE SEQUENCE</scope>
    <source>
        <strain evidence="1">TG3544</strain>
    </source>
</reference>
<protein>
    <submittedName>
        <fullName evidence="1">Uncharacterized protein</fullName>
    </submittedName>
</protein>
<sequence>MVDVKHGNAVSGSVAYRNAGNALCAGNVVRDGTGVGAGYAGVGDSGGGDDKGVDSAYDNTENGGCALVLGSALQLTLSGALQKNAGSVADVKLWGGAEAAVTGQVLDGLGKVSPFYYQIRTLVVRKN</sequence>
<gene>
    <name evidence="1" type="ORF">K3G42_019272</name>
</gene>
<accession>A0ACB8EHC2</accession>